<dbReference type="GO" id="GO:0005524">
    <property type="term" value="F:ATP binding"/>
    <property type="evidence" value="ECO:0007669"/>
    <property type="project" value="UniProtKB-KW"/>
</dbReference>
<evidence type="ECO:0000256" key="3">
    <source>
        <dbReference type="ARBA" id="ARBA00022806"/>
    </source>
</evidence>
<keyword evidence="4" id="KW-0067">ATP-binding</keyword>
<evidence type="ECO:0000259" key="5">
    <source>
        <dbReference type="PROSITE" id="PS51192"/>
    </source>
</evidence>
<dbReference type="GO" id="GO:0003676">
    <property type="term" value="F:nucleic acid binding"/>
    <property type="evidence" value="ECO:0007669"/>
    <property type="project" value="InterPro"/>
</dbReference>
<dbReference type="SMART" id="SM00490">
    <property type="entry name" value="HELICc"/>
    <property type="match status" value="1"/>
</dbReference>
<dbReference type="eggNOG" id="COG1204">
    <property type="taxonomic scope" value="Bacteria"/>
</dbReference>
<dbReference type="InterPro" id="IPR014001">
    <property type="entry name" value="Helicase_ATP-bd"/>
</dbReference>
<dbReference type="PANTHER" id="PTHR47961:SF6">
    <property type="entry name" value="DNA-DIRECTED DNA POLYMERASE"/>
    <property type="match status" value="1"/>
</dbReference>
<proteinExistence type="predicted"/>
<reference evidence="7" key="1">
    <citation type="submission" date="2008-01" db="EMBL/GenBank/DDBJ databases">
        <title>Complete sequence of Shewanella halifaxensis HAW-EB4.</title>
        <authorList>
            <consortium name="US DOE Joint Genome Institute"/>
            <person name="Copeland A."/>
            <person name="Lucas S."/>
            <person name="Lapidus A."/>
            <person name="Glavina del Rio T."/>
            <person name="Dalin E."/>
            <person name="Tice H."/>
            <person name="Bruce D."/>
            <person name="Goodwin L."/>
            <person name="Pitluck S."/>
            <person name="Sims D."/>
            <person name="Brettin T."/>
            <person name="Detter J.C."/>
            <person name="Han C."/>
            <person name="Kuske C.R."/>
            <person name="Schmutz J."/>
            <person name="Larimer F."/>
            <person name="Land M."/>
            <person name="Hauser L."/>
            <person name="Kyrpides N."/>
            <person name="Kim E."/>
            <person name="Zhao J.-S."/>
            <person name="Richardson P."/>
        </authorList>
    </citation>
    <scope>NUCLEOTIDE SEQUENCE [LARGE SCALE GENOMIC DNA]</scope>
    <source>
        <strain evidence="7">HAW-EB4</strain>
    </source>
</reference>
<evidence type="ECO:0000313" key="7">
    <source>
        <dbReference type="EMBL" id="ABZ75983.1"/>
    </source>
</evidence>
<evidence type="ECO:0000256" key="2">
    <source>
        <dbReference type="ARBA" id="ARBA00022801"/>
    </source>
</evidence>
<keyword evidence="2" id="KW-0378">Hydrolase</keyword>
<feature type="domain" description="Helicase C-terminal" evidence="6">
    <location>
        <begin position="357"/>
        <end position="552"/>
    </location>
</feature>
<evidence type="ECO:0000256" key="4">
    <source>
        <dbReference type="ARBA" id="ARBA00022840"/>
    </source>
</evidence>
<dbReference type="Proteomes" id="UP000001317">
    <property type="component" value="Chromosome"/>
</dbReference>
<dbReference type="Pfam" id="PF00270">
    <property type="entry name" value="DEAD"/>
    <property type="match status" value="1"/>
</dbReference>
<evidence type="ECO:0000256" key="1">
    <source>
        <dbReference type="ARBA" id="ARBA00022741"/>
    </source>
</evidence>
<dbReference type="InterPro" id="IPR011545">
    <property type="entry name" value="DEAD/DEAH_box_helicase_dom"/>
</dbReference>
<dbReference type="EMBL" id="CP000931">
    <property type="protein sequence ID" value="ABZ75983.1"/>
    <property type="molecule type" value="Genomic_DNA"/>
</dbReference>
<dbReference type="SMART" id="SM00487">
    <property type="entry name" value="DEXDc"/>
    <property type="match status" value="1"/>
</dbReference>
<dbReference type="PANTHER" id="PTHR47961">
    <property type="entry name" value="DNA POLYMERASE THETA, PUTATIVE (AFU_ORTHOLOGUE AFUA_1G05260)-RELATED"/>
    <property type="match status" value="1"/>
</dbReference>
<keyword evidence="3 7" id="KW-0347">Helicase</keyword>
<feature type="domain" description="Helicase ATP-binding" evidence="5">
    <location>
        <begin position="148"/>
        <end position="313"/>
    </location>
</feature>
<dbReference type="GO" id="GO:0004386">
    <property type="term" value="F:helicase activity"/>
    <property type="evidence" value="ECO:0007669"/>
    <property type="project" value="UniProtKB-KW"/>
</dbReference>
<accession>B0TLN3</accession>
<dbReference type="SUPFAM" id="SSF52540">
    <property type="entry name" value="P-loop containing nucleoside triphosphate hydrolases"/>
    <property type="match status" value="1"/>
</dbReference>
<evidence type="ECO:0000259" key="6">
    <source>
        <dbReference type="PROSITE" id="PS51194"/>
    </source>
</evidence>
<dbReference type="STRING" id="458817.Shal_1417"/>
<dbReference type="InterPro" id="IPR001650">
    <property type="entry name" value="Helicase_C-like"/>
</dbReference>
<keyword evidence="1" id="KW-0547">Nucleotide-binding</keyword>
<dbReference type="Gene3D" id="3.40.50.300">
    <property type="entry name" value="P-loop containing nucleotide triphosphate hydrolases"/>
    <property type="match status" value="2"/>
</dbReference>
<dbReference type="GO" id="GO:0016787">
    <property type="term" value="F:hydrolase activity"/>
    <property type="evidence" value="ECO:0007669"/>
    <property type="project" value="UniProtKB-KW"/>
</dbReference>
<dbReference type="HOGENOM" id="CLU_016339_0_0_6"/>
<sequence length="837" mass="96177">MQKSDDAIIYLCNKIISSVEFENVFDKLFNLVTLNFFSVNDTNNILISEYKKLLKYSDFLSNSTVESHRTLALQIITLLYKLYFNDEGYQVHLKSIFSKFGLFGAEESFVKEELSLPDSLEYERNLKRLVQSINAGQDIFTDSQYKIHGGMSKNNVFSFSGPTSLGKSFLLKHSAIKMLNNNNIIVFILPTKALLEEYHNDLRKMLSIEGVMDVNVAKSVSSVKKGVKNILIFTQERLNSFLFDDDFNSVNIDVLIVDEAHKLSEFNPRSITLYKVIRRSIDKFSNLKLYFSSPVIHNPEIFLKTFNIDSDNKFITVKESPVTQSLYVYDLQENIVSSYNPRSKVFDKLKVVENITSSYSLISYLGNRSKSNLIFSSSKTDAILKASEFLNFVKREGLLWDVDKELSIEADIVKGLIHDDYNLSELMRHGIAYHHGTLPNFIRKRVEELYSNKRLKYIFCTSTLLEGVNLPTENIFIFPMKNKKSTLSVESKLSFWNLAGRAGRYKNELNGNIICLGNRNDWEIMGELVSNDREVSINNPLDETFSKHRKIRNILNDKTLDPHAVIKDVTSIVLADVMGFKRHGAMSSVLLSIPEKFRDNVIEEGWQYICRHGIRDINHLAYSSNHRISTEQHYKAWVYAKDKGYKLKSLSRDSVKDFINVLDEVYGIRKTKASLSQLINVTYSWLYGDSLRKIISDSIKYSKSVKDASYQYVTFEPCNKEHVNFKIMEVISTIENEVTFKLEMYCAHYFQVLLGVYGEHESGINLSPFLEYGTMDVKTIALQDYGFSRAAALEIEKQYSKCVRYDENGQISQLNKQMLLTMAGANSVVAKEVMWIV</sequence>
<name>B0TLN3_SHEHH</name>
<evidence type="ECO:0000313" key="8">
    <source>
        <dbReference type="Proteomes" id="UP000001317"/>
    </source>
</evidence>
<gene>
    <name evidence="7" type="ordered locus">Shal_1417</name>
</gene>
<dbReference type="AlphaFoldDB" id="B0TLN3"/>
<dbReference type="InterPro" id="IPR050474">
    <property type="entry name" value="Hel308_SKI2-like"/>
</dbReference>
<dbReference type="RefSeq" id="WP_012276523.1">
    <property type="nucleotide sequence ID" value="NC_010334.1"/>
</dbReference>
<dbReference type="PROSITE" id="PS51192">
    <property type="entry name" value="HELICASE_ATP_BIND_1"/>
    <property type="match status" value="1"/>
</dbReference>
<protein>
    <submittedName>
        <fullName evidence="7">Helicase domain protein</fullName>
    </submittedName>
</protein>
<dbReference type="PROSITE" id="PS51194">
    <property type="entry name" value="HELICASE_CTER"/>
    <property type="match status" value="1"/>
</dbReference>
<dbReference type="InterPro" id="IPR027417">
    <property type="entry name" value="P-loop_NTPase"/>
</dbReference>
<dbReference type="KEGG" id="shl:Shal_1417"/>
<organism evidence="7 8">
    <name type="scientific">Shewanella halifaxensis (strain HAW-EB4)</name>
    <dbReference type="NCBI Taxonomy" id="458817"/>
    <lineage>
        <taxon>Bacteria</taxon>
        <taxon>Pseudomonadati</taxon>
        <taxon>Pseudomonadota</taxon>
        <taxon>Gammaproteobacteria</taxon>
        <taxon>Alteromonadales</taxon>
        <taxon>Shewanellaceae</taxon>
        <taxon>Shewanella</taxon>
    </lineage>
</organism>
<keyword evidence="8" id="KW-1185">Reference proteome</keyword>